<proteinExistence type="predicted"/>
<evidence type="ECO:0000313" key="2">
    <source>
        <dbReference type="Proteomes" id="UP000712600"/>
    </source>
</evidence>
<sequence length="119" mass="13809">MYGLMSYRRFGRARSLRSDRAEWAFGRYVATELWLELGCYWYQHQDHRLQPPNRLTSDQLHYADDHPGHACLQPCLADGCRSIFALCVLSMWDLRIEGFYLVASGATGHAPERDQETNL</sequence>
<comment type="caution">
    <text evidence="1">The sequence shown here is derived from an EMBL/GenBank/DDBJ whole genome shotgun (WGS) entry which is preliminary data.</text>
</comment>
<organism evidence="1 2">
    <name type="scientific">Brassica cretica</name>
    <name type="common">Mustard</name>
    <dbReference type="NCBI Taxonomy" id="69181"/>
    <lineage>
        <taxon>Eukaryota</taxon>
        <taxon>Viridiplantae</taxon>
        <taxon>Streptophyta</taxon>
        <taxon>Embryophyta</taxon>
        <taxon>Tracheophyta</taxon>
        <taxon>Spermatophyta</taxon>
        <taxon>Magnoliopsida</taxon>
        <taxon>eudicotyledons</taxon>
        <taxon>Gunneridae</taxon>
        <taxon>Pentapetalae</taxon>
        <taxon>rosids</taxon>
        <taxon>malvids</taxon>
        <taxon>Brassicales</taxon>
        <taxon>Brassicaceae</taxon>
        <taxon>Brassiceae</taxon>
        <taxon>Brassica</taxon>
    </lineage>
</organism>
<name>A0A8S9PN60_BRACR</name>
<accession>A0A8S9PN60</accession>
<protein>
    <submittedName>
        <fullName evidence="1">Uncharacterized protein</fullName>
    </submittedName>
</protein>
<evidence type="ECO:0000313" key="1">
    <source>
        <dbReference type="EMBL" id="KAF3514143.1"/>
    </source>
</evidence>
<dbReference type="AlphaFoldDB" id="A0A8S9PN60"/>
<dbReference type="Proteomes" id="UP000712600">
    <property type="component" value="Unassembled WGS sequence"/>
</dbReference>
<gene>
    <name evidence="1" type="ORF">F2Q69_00006970</name>
</gene>
<reference evidence="1" key="1">
    <citation type="submission" date="2019-12" db="EMBL/GenBank/DDBJ databases">
        <title>Genome sequencing and annotation of Brassica cretica.</title>
        <authorList>
            <person name="Studholme D.J."/>
            <person name="Sarris P."/>
        </authorList>
    </citation>
    <scope>NUCLEOTIDE SEQUENCE</scope>
    <source>
        <strain evidence="1">PFS-109/04</strain>
        <tissue evidence="1">Leaf</tissue>
    </source>
</reference>
<dbReference type="EMBL" id="QGKX02001521">
    <property type="protein sequence ID" value="KAF3514143.1"/>
    <property type="molecule type" value="Genomic_DNA"/>
</dbReference>